<proteinExistence type="predicted"/>
<organism evidence="3 4">
    <name type="scientific">Halomonas llamarensis</name>
    <dbReference type="NCBI Taxonomy" id="2945104"/>
    <lineage>
        <taxon>Bacteria</taxon>
        <taxon>Pseudomonadati</taxon>
        <taxon>Pseudomonadota</taxon>
        <taxon>Gammaproteobacteria</taxon>
        <taxon>Oceanospirillales</taxon>
        <taxon>Halomonadaceae</taxon>
        <taxon>Halomonas</taxon>
    </lineage>
</organism>
<accession>A0ABT0SQJ9</accession>
<dbReference type="Pfam" id="PF13304">
    <property type="entry name" value="AAA_21"/>
    <property type="match status" value="1"/>
</dbReference>
<dbReference type="InterPro" id="IPR027417">
    <property type="entry name" value="P-loop_NTPase"/>
</dbReference>
<dbReference type="SUPFAM" id="SSF52540">
    <property type="entry name" value="P-loop containing nucleoside triphosphate hydrolases"/>
    <property type="match status" value="1"/>
</dbReference>
<gene>
    <name evidence="3" type="ORF">M8006_07905</name>
</gene>
<reference evidence="3" key="1">
    <citation type="submission" date="2022-05" db="EMBL/GenBank/DDBJ databases">
        <title>Halomonas geminus sp. nov. and Halomonas llamarensis sp. nov. isolated from high-altitude salars of the Atacama Desert.</title>
        <authorList>
            <person name="Hintersatz C."/>
            <person name="Rojas L.A."/>
            <person name="Wei T.-S."/>
            <person name="Kutschke S."/>
            <person name="Lehmann F."/>
            <person name="Jain R."/>
            <person name="Pollmann K."/>
        </authorList>
    </citation>
    <scope>NUCLEOTIDE SEQUENCE</scope>
    <source>
        <strain evidence="3">ATCHA</strain>
    </source>
</reference>
<dbReference type="PANTHER" id="PTHR32182:SF0">
    <property type="entry name" value="DNA REPLICATION AND REPAIR PROTEIN RECF"/>
    <property type="match status" value="1"/>
</dbReference>
<evidence type="ECO:0000313" key="3">
    <source>
        <dbReference type="EMBL" id="MCL7929901.1"/>
    </source>
</evidence>
<dbReference type="Pfam" id="PF13175">
    <property type="entry name" value="AAA_15"/>
    <property type="match status" value="1"/>
</dbReference>
<dbReference type="Gene3D" id="3.40.50.300">
    <property type="entry name" value="P-loop containing nucleotide triphosphate hydrolases"/>
    <property type="match status" value="1"/>
</dbReference>
<dbReference type="PANTHER" id="PTHR32182">
    <property type="entry name" value="DNA REPLICATION AND REPAIR PROTEIN RECF"/>
    <property type="match status" value="1"/>
</dbReference>
<dbReference type="EMBL" id="JAMJPJ010000009">
    <property type="protein sequence ID" value="MCL7929901.1"/>
    <property type="molecule type" value="Genomic_DNA"/>
</dbReference>
<dbReference type="Proteomes" id="UP001165308">
    <property type="component" value="Unassembled WGS sequence"/>
</dbReference>
<dbReference type="InterPro" id="IPR003959">
    <property type="entry name" value="ATPase_AAA_core"/>
</dbReference>
<feature type="domain" description="Endonuclease GajA/Old nuclease/RecF-like AAA" evidence="1">
    <location>
        <begin position="1"/>
        <end position="47"/>
    </location>
</feature>
<dbReference type="InterPro" id="IPR041685">
    <property type="entry name" value="AAA_GajA/Old/RecF-like"/>
</dbReference>
<sequence>MLQSLVIKNYRALEDFQVEKLGRVNLVVGRNNSGKSTVLEALQLYATSGHRTVLEQIAADHDERFFLDDEAEAGELPFEHLFTGRRFPQGGDAIDIGELPDRQRLTIQHVLILEYEEQTVDQDGATVTRNRRRAVPPAQLADEEIDSLVSQGLLLHKGQKSTLLDFQKMNGLIGSRMRGPELADTLPCSYIPTRFVDMDELAAEWDQVALTDHEETLKSVLRIIAPEFEDLAFVSKDDRYSRREPSGNWQRRRQAQRTAKVRLQGFEEPVPLNSMGDGMLRLLQLVLKMFPAKGGVLLIDEFENGLHYSVQKKVWDLVFELAERLDIQVFATTHSWDCIQTFAQSALDHSSTEGVLFRVGKSARKSDAGKTIATVFDEDRLYQITEADIEVR</sequence>
<dbReference type="InterPro" id="IPR014555">
    <property type="entry name" value="RecF-like"/>
</dbReference>
<feature type="domain" description="ATPase AAA-type core" evidence="2">
    <location>
        <begin position="265"/>
        <end position="335"/>
    </location>
</feature>
<name>A0ABT0SQJ9_9GAMM</name>
<evidence type="ECO:0000259" key="2">
    <source>
        <dbReference type="Pfam" id="PF13304"/>
    </source>
</evidence>
<dbReference type="RefSeq" id="WP_250080938.1">
    <property type="nucleotide sequence ID" value="NZ_JAMJPJ010000009.1"/>
</dbReference>
<dbReference type="PIRSF" id="PIRSF029347">
    <property type="entry name" value="RecF"/>
    <property type="match status" value="1"/>
</dbReference>
<evidence type="ECO:0000313" key="4">
    <source>
        <dbReference type="Proteomes" id="UP001165308"/>
    </source>
</evidence>
<protein>
    <submittedName>
        <fullName evidence="3">AAA family ATPase</fullName>
    </submittedName>
</protein>
<keyword evidence="4" id="KW-1185">Reference proteome</keyword>
<evidence type="ECO:0000259" key="1">
    <source>
        <dbReference type="Pfam" id="PF13175"/>
    </source>
</evidence>
<comment type="caution">
    <text evidence="3">The sequence shown here is derived from an EMBL/GenBank/DDBJ whole genome shotgun (WGS) entry which is preliminary data.</text>
</comment>